<keyword evidence="11" id="KW-1133">Transmembrane helix</keyword>
<evidence type="ECO:0000256" key="8">
    <source>
        <dbReference type="PIRSR" id="PIRSR618044-2"/>
    </source>
</evidence>
<feature type="active site" description="Acyl-ester intermediate" evidence="7">
    <location>
        <position position="232"/>
    </location>
</feature>
<dbReference type="InterPro" id="IPR001967">
    <property type="entry name" value="Peptidase_S11_N"/>
</dbReference>
<feature type="domain" description="Peptidase S11 D-alanyl-D-alanine carboxypeptidase A N-terminal" evidence="12">
    <location>
        <begin position="226"/>
        <end position="414"/>
    </location>
</feature>
<dbReference type="GO" id="GO:0009002">
    <property type="term" value="F:serine-type D-Ala-D-Ala carboxypeptidase activity"/>
    <property type="evidence" value="ECO:0007669"/>
    <property type="project" value="InterPro"/>
</dbReference>
<keyword evidence="14" id="KW-1185">Reference proteome</keyword>
<dbReference type="PANTHER" id="PTHR21581">
    <property type="entry name" value="D-ALANYL-D-ALANINE CARBOXYPEPTIDASE"/>
    <property type="match status" value="1"/>
</dbReference>
<evidence type="ECO:0000256" key="2">
    <source>
        <dbReference type="ARBA" id="ARBA00022729"/>
    </source>
</evidence>
<evidence type="ECO:0000256" key="9">
    <source>
        <dbReference type="RuleBase" id="RU004016"/>
    </source>
</evidence>
<protein>
    <recommendedName>
        <fullName evidence="12">Peptidase S11 D-alanyl-D-alanine carboxypeptidase A N-terminal domain-containing protein</fullName>
    </recommendedName>
</protein>
<accession>A0A919IDR4</accession>
<dbReference type="PRINTS" id="PR00725">
    <property type="entry name" value="DADACBPTASE1"/>
</dbReference>
<dbReference type="Pfam" id="PF00768">
    <property type="entry name" value="Peptidase_S11"/>
    <property type="match status" value="1"/>
</dbReference>
<dbReference type="InterPro" id="IPR018044">
    <property type="entry name" value="Peptidase_S11"/>
</dbReference>
<dbReference type="AlphaFoldDB" id="A0A919IDR4"/>
<gene>
    <name evidence="13" type="ORF">Acy02nite_03820</name>
</gene>
<keyword evidence="6" id="KW-0961">Cell wall biogenesis/degradation</keyword>
<organism evidence="13 14">
    <name type="scientific">Actinoplanes cyaneus</name>
    <dbReference type="NCBI Taxonomy" id="52696"/>
    <lineage>
        <taxon>Bacteria</taxon>
        <taxon>Bacillati</taxon>
        <taxon>Actinomycetota</taxon>
        <taxon>Actinomycetes</taxon>
        <taxon>Micromonosporales</taxon>
        <taxon>Micromonosporaceae</taxon>
        <taxon>Actinoplanes</taxon>
    </lineage>
</organism>
<keyword evidence="11" id="KW-0472">Membrane</keyword>
<dbReference type="GO" id="GO:0009252">
    <property type="term" value="P:peptidoglycan biosynthetic process"/>
    <property type="evidence" value="ECO:0007669"/>
    <property type="project" value="UniProtKB-KW"/>
</dbReference>
<evidence type="ECO:0000256" key="10">
    <source>
        <dbReference type="SAM" id="MobiDB-lite"/>
    </source>
</evidence>
<evidence type="ECO:0000256" key="11">
    <source>
        <dbReference type="SAM" id="Phobius"/>
    </source>
</evidence>
<evidence type="ECO:0000256" key="1">
    <source>
        <dbReference type="ARBA" id="ARBA00007164"/>
    </source>
</evidence>
<comment type="similarity">
    <text evidence="1 9">Belongs to the peptidase S11 family.</text>
</comment>
<feature type="region of interest" description="Disordered" evidence="10">
    <location>
        <begin position="1"/>
        <end position="148"/>
    </location>
</feature>
<comment type="caution">
    <text evidence="13">The sequence shown here is derived from an EMBL/GenBank/DDBJ whole genome shotgun (WGS) entry which is preliminary data.</text>
</comment>
<feature type="transmembrane region" description="Helical" evidence="11">
    <location>
        <begin position="153"/>
        <end position="173"/>
    </location>
</feature>
<dbReference type="GO" id="GO:0006508">
    <property type="term" value="P:proteolysis"/>
    <property type="evidence" value="ECO:0007669"/>
    <property type="project" value="InterPro"/>
</dbReference>
<dbReference type="Gene3D" id="3.40.710.10">
    <property type="entry name" value="DD-peptidase/beta-lactamase superfamily"/>
    <property type="match status" value="1"/>
</dbReference>
<proteinExistence type="inferred from homology"/>
<evidence type="ECO:0000313" key="13">
    <source>
        <dbReference type="EMBL" id="GID62501.1"/>
    </source>
</evidence>
<evidence type="ECO:0000256" key="6">
    <source>
        <dbReference type="ARBA" id="ARBA00023316"/>
    </source>
</evidence>
<keyword evidence="2" id="KW-0732">Signal</keyword>
<feature type="active site" evidence="7">
    <location>
        <position position="299"/>
    </location>
</feature>
<evidence type="ECO:0000256" key="4">
    <source>
        <dbReference type="ARBA" id="ARBA00022960"/>
    </source>
</evidence>
<evidence type="ECO:0000256" key="7">
    <source>
        <dbReference type="PIRSR" id="PIRSR618044-1"/>
    </source>
</evidence>
<feature type="compositionally biased region" description="Low complexity" evidence="10">
    <location>
        <begin position="69"/>
        <end position="105"/>
    </location>
</feature>
<dbReference type="GO" id="GO:0008360">
    <property type="term" value="P:regulation of cell shape"/>
    <property type="evidence" value="ECO:0007669"/>
    <property type="project" value="UniProtKB-KW"/>
</dbReference>
<name>A0A919IDR4_9ACTN</name>
<evidence type="ECO:0000313" key="14">
    <source>
        <dbReference type="Proteomes" id="UP000619479"/>
    </source>
</evidence>
<feature type="binding site" evidence="8">
    <location>
        <position position="399"/>
    </location>
    <ligand>
        <name>substrate</name>
    </ligand>
</feature>
<reference evidence="13" key="1">
    <citation type="submission" date="2021-01" db="EMBL/GenBank/DDBJ databases">
        <title>Whole genome shotgun sequence of Actinoplanes cyaneus NBRC 14990.</title>
        <authorList>
            <person name="Komaki H."/>
            <person name="Tamura T."/>
        </authorList>
    </citation>
    <scope>NUCLEOTIDE SEQUENCE</scope>
    <source>
        <strain evidence="13">NBRC 14990</strain>
    </source>
</reference>
<keyword evidence="11" id="KW-0812">Transmembrane</keyword>
<keyword evidence="5" id="KW-0573">Peptidoglycan synthesis</keyword>
<keyword evidence="3" id="KW-0378">Hydrolase</keyword>
<evidence type="ECO:0000256" key="5">
    <source>
        <dbReference type="ARBA" id="ARBA00022984"/>
    </source>
</evidence>
<evidence type="ECO:0000259" key="12">
    <source>
        <dbReference type="Pfam" id="PF00768"/>
    </source>
</evidence>
<dbReference type="SUPFAM" id="SSF56601">
    <property type="entry name" value="beta-lactamase/transpeptidase-like"/>
    <property type="match status" value="1"/>
</dbReference>
<dbReference type="PANTHER" id="PTHR21581:SF33">
    <property type="entry name" value="D-ALANYL-D-ALANINE CARBOXYPEPTIDASE DACB"/>
    <property type="match status" value="1"/>
</dbReference>
<keyword evidence="4" id="KW-0133">Cell shape</keyword>
<feature type="active site" description="Proton acceptor" evidence="7">
    <location>
        <position position="235"/>
    </location>
</feature>
<dbReference type="GO" id="GO:0071555">
    <property type="term" value="P:cell wall organization"/>
    <property type="evidence" value="ECO:0007669"/>
    <property type="project" value="UniProtKB-KW"/>
</dbReference>
<dbReference type="InterPro" id="IPR012338">
    <property type="entry name" value="Beta-lactam/transpept-like"/>
</dbReference>
<evidence type="ECO:0000256" key="3">
    <source>
        <dbReference type="ARBA" id="ARBA00022801"/>
    </source>
</evidence>
<sequence>MTQAGEPNDGIGRETPVPAEGGGRPAAGSARVPGPRPADHAVQHSPPQAGRASVPVPGQAGAPGRASVPAPQYAPAPHHGQPQQAQLPQQSGRAAVPVPGQAAPAYDAATGQPSFHAPVTNQPPSTPQPPQGPATYQGGQNAVPAKKRKSRRLTAVLVALFLVVALLGGGAAAQLSRSLPDATLTTNVATTLKIPGVLPKFPWPSQGSAELMVEGLGRIGGSGSKAAQPIGSVAKVMTAYVILKNHPLEGADEGPDLTVTSADVADYNSRIPSGQSLVKVVAGEKLTERDALEALMLPSANNIAHQLAVWDATSVDGFLEKMNAAADELGMTDTEYTDPSGFLPTTTSTAADQVKLGRAVLKFDVFAEIVELESAAIPVAGTIKNYNDLLGVDGVFGIKTGSTTEAGGNLLFASRLKVGSTTLVLVGAVFNQPGAHTPEQLAAVNKVVRSLLAVVRKTVKEYELLAAKPVGTIETAWGATSPVSPVSALNVVGWPGLPVTVTTTTTKPGPQVTAGQPVGQIQASGVRVDLAAGAATSEPSLWWKLTRKP</sequence>
<dbReference type="EMBL" id="BOMH01000002">
    <property type="protein sequence ID" value="GID62501.1"/>
    <property type="molecule type" value="Genomic_DNA"/>
</dbReference>
<dbReference type="Proteomes" id="UP000619479">
    <property type="component" value="Unassembled WGS sequence"/>
</dbReference>